<evidence type="ECO:0000256" key="2">
    <source>
        <dbReference type="ARBA" id="ARBA00007832"/>
    </source>
</evidence>
<comment type="caution">
    <text evidence="5">The sequence shown here is derived from an EMBL/GenBank/DDBJ whole genome shotgun (WGS) entry which is preliminary data.</text>
</comment>
<keyword evidence="6" id="KW-1185">Reference proteome</keyword>
<dbReference type="GO" id="GO:0016881">
    <property type="term" value="F:acid-amino acid ligase activity"/>
    <property type="evidence" value="ECO:0007669"/>
    <property type="project" value="UniProtKB-ARBA"/>
</dbReference>
<organism evidence="5 6">
    <name type="scientific">Staphylococcus simiae CCM 7213 = CCUG 51256</name>
    <dbReference type="NCBI Taxonomy" id="911238"/>
    <lineage>
        <taxon>Bacteria</taxon>
        <taxon>Bacillati</taxon>
        <taxon>Bacillota</taxon>
        <taxon>Bacilli</taxon>
        <taxon>Bacillales</taxon>
        <taxon>Staphylococcaceae</taxon>
        <taxon>Staphylococcus</taxon>
    </lineage>
</organism>
<dbReference type="Gene3D" id="1.10.510.40">
    <property type="match status" value="1"/>
</dbReference>
<reference evidence="5 6" key="1">
    <citation type="journal article" date="2012" name="BMC Genomics">
        <title>Comparative genomic analysis of the genus Staphylococcus including Staphylococcus aureus and its newly described sister species Staphylococcus simiae.</title>
        <authorList>
            <person name="Suzuki H."/>
            <person name="Lefebure T."/>
            <person name="Pavinski Bitar P."/>
            <person name="Stanhope M.J."/>
        </authorList>
    </citation>
    <scope>NUCLEOTIDE SEQUENCE [LARGE SCALE GENOMIC DNA]</scope>
    <source>
        <strain evidence="5 6">CCM 7213</strain>
    </source>
</reference>
<evidence type="ECO:0000313" key="6">
    <source>
        <dbReference type="Proteomes" id="UP000005413"/>
    </source>
</evidence>
<feature type="domain" description="Aerobactin siderophore biosynthesis IucA/IucC N-terminal" evidence="3">
    <location>
        <begin position="157"/>
        <end position="384"/>
    </location>
</feature>
<dbReference type="InterPro" id="IPR007310">
    <property type="entry name" value="Aerobactin_biosyn_IucA/IucC_N"/>
</dbReference>
<dbReference type="InterPro" id="IPR037455">
    <property type="entry name" value="LucA/IucC-like"/>
</dbReference>
<name>G5JJM0_9STAP</name>
<feature type="domain" description="Aerobactin siderophore biosynthesis IucA/IucC-like C-terminal" evidence="4">
    <location>
        <begin position="413"/>
        <end position="570"/>
    </location>
</feature>
<accession>G5JJM0</accession>
<dbReference type="Pfam" id="PF04183">
    <property type="entry name" value="IucA_IucC"/>
    <property type="match status" value="1"/>
</dbReference>
<evidence type="ECO:0008006" key="7">
    <source>
        <dbReference type="Google" id="ProtNLM"/>
    </source>
</evidence>
<comment type="pathway">
    <text evidence="1">Siderophore biosynthesis.</text>
</comment>
<dbReference type="InterPro" id="IPR022770">
    <property type="entry name" value="IucA/IucC-like_C"/>
</dbReference>
<evidence type="ECO:0000256" key="1">
    <source>
        <dbReference type="ARBA" id="ARBA00004924"/>
    </source>
</evidence>
<evidence type="ECO:0000313" key="5">
    <source>
        <dbReference type="EMBL" id="EHJ07618.1"/>
    </source>
</evidence>
<dbReference type="GO" id="GO:0019290">
    <property type="term" value="P:siderophore biosynthetic process"/>
    <property type="evidence" value="ECO:0007669"/>
    <property type="project" value="InterPro"/>
</dbReference>
<dbReference type="PANTHER" id="PTHR34384:SF6">
    <property type="entry name" value="STAPHYLOFERRIN B SYNTHASE"/>
    <property type="match status" value="1"/>
</dbReference>
<evidence type="ECO:0000259" key="3">
    <source>
        <dbReference type="Pfam" id="PF04183"/>
    </source>
</evidence>
<dbReference type="Pfam" id="PF06276">
    <property type="entry name" value="FhuF"/>
    <property type="match status" value="1"/>
</dbReference>
<protein>
    <recommendedName>
        <fullName evidence="7">Siderophore biosynthesis protein</fullName>
    </recommendedName>
</protein>
<proteinExistence type="inferred from homology"/>
<dbReference type="PANTHER" id="PTHR34384">
    <property type="entry name" value="L-2,3-DIAMINOPROPANOATE--CITRATE LIGASE"/>
    <property type="match status" value="1"/>
</dbReference>
<dbReference type="OrthoDB" id="495728at2"/>
<dbReference type="PATRIC" id="fig|911238.3.peg.1454"/>
<dbReference type="EMBL" id="AEUN01000452">
    <property type="protein sequence ID" value="EHJ07618.1"/>
    <property type="molecule type" value="Genomic_DNA"/>
</dbReference>
<evidence type="ECO:0000259" key="4">
    <source>
        <dbReference type="Pfam" id="PF06276"/>
    </source>
</evidence>
<dbReference type="AlphaFoldDB" id="G5JJM0"/>
<dbReference type="RefSeq" id="WP_002464375.1">
    <property type="nucleotide sequence ID" value="NZ_AEUN01000452.1"/>
</dbReference>
<gene>
    <name evidence="5" type="ORF">SS7213T_08397</name>
</gene>
<dbReference type="Proteomes" id="UP000005413">
    <property type="component" value="Unassembled WGS sequence"/>
</dbReference>
<comment type="similarity">
    <text evidence="2">Belongs to the IucA/IucC family.</text>
</comment>
<sequence length="585" mass="67592">MVNHDWEHADKNIQYRVLNAIVKEQIYNDQTLVHHYEDKLQIQYHCHILTVSVARKSALQRYVFTGEITYSCGNKVVNMTSLESLLEILNRYFDITISKQLWKELIHSRDSLLESYKQLTHRQSLIKQSLKFSRLPQDINFITWLQHTSHYDGVDDLMYSESIVTEGHPTHPLTKTKLPLTMNELSLYAPEFEKTIPLHIMMIEQHHIVTTAMNHDDDFIMHFVLPEYDNQIRIFMKSLGLNYKNYKAILVHPWQYDHTINKSFNEWIEQKILIPTPFTVKSKATLSFRTMSLIDKPFHVKLPVNVQATSAVRTVSTVTTVDGPKLSYVLQDMLNQYPKLQVAMEPFGAYADIDDDKARQLACIIRQKPELKGSGVTVVSASLVNINPVDHKTVVDSYLEWLNHKIDANGIKTFIAHYTETLVTPLIAFIQRYGIALEAHMQNTVVHLGPNYDMSFLIRDLGGSRIDLDTLQSRISNMDITNQSLLAQSIEEVIAKFQHAVIQNQLAELIHHFTQYEDVNEAELFDIVRTKVRHAIDPQLDHAQALKEILFGPTITVKALLNMRMENRVKKYLNIELDNPIAKEV</sequence>